<dbReference type="InterPro" id="IPR046627">
    <property type="entry name" value="DUF6739"/>
</dbReference>
<gene>
    <name evidence="2" type="ORF">P43SY_002827</name>
</gene>
<dbReference type="EMBL" id="JAKCXM010000007">
    <property type="protein sequence ID" value="KAJ0408948.1"/>
    <property type="molecule type" value="Genomic_DNA"/>
</dbReference>
<feature type="region of interest" description="Disordered" evidence="1">
    <location>
        <begin position="767"/>
        <end position="827"/>
    </location>
</feature>
<sequence>MTTTKLSWSACPPVDGHVFWGSFQCANMTVPLCRTNLCTSTNNSKTLEVQLLRREASPSSSGPRVWVVNDTNSIVELAQSMDVLAVDLGTPVYADKRFGEVADRLLSACNNDASCRKKFPTDKTPREALMALYASLDGTFPKFSMIPELLSRIIRCTGSDLETLKDHYYIGGRQYGKPIVDLEDRRLHPVADAAYAETLIRNISAATESSSTRNVIHIVSDRVGATEFQDASRQRLYTGILDYVTPPSSVSRPEMLERLQRLWRRHSRNANALLAASKPQPRSGVAGVPRDPAFPGSDASVKKGAVLSISGGSSSNSNGHSASTGSASSSPAAASPTDRKEERLPDVMWKPAQEFPGSTTIDRRRMSFSRESQILGRIAGFALHSILKPSRLMLLGTCSVGVVGITSYEAQLLLDPACSLVDAIEFTYKYSVENFMASCIWETRSPELCAQALGLDTEQLLRKMDPANSPADAQRSLQLHGAYTMRSIVAGFMRSLQLHGAYTMRSIVAGFMVITQLLSIVRESMLATKRYTDNVFDGREPPLRGVRERIIRLAGDGSDVTEVSMDRYGAHILPVYEGLGKWRHLVGLWSLNGRVPCVWQVASGHYGYRHSWARLEIDESFMLRTTTGKYILCIEADATNLDRAHELQKPNNDVTLEEAAQAYRMIERAASRKLQRPFRSLTVFLGDSLQLCDTGGTSFVTLRERIRLKKEVDVLIDAKAPLLLAILKWCGRFADKHKTVVLDATPLNYAPLQLLLERNGYKVLSPAEADEWKPPPAPEAPASPVSSASQSTNSQKSSAGAASSTKDANKETTKAVPAGAKPPTATLSAKKEKLPRLIYYPTTAATINAVHSVLTAGLAEPRLCCVLINSPFGLSHLKEIAEYEEEDFHPICAAEIYDDCFRQVRIWTRMGHAPSVIQKELDLRFAPVLDVQKEIAQLQRATTTMKKL</sequence>
<dbReference type="Pfam" id="PF20524">
    <property type="entry name" value="DUF6739"/>
    <property type="match status" value="2"/>
</dbReference>
<feature type="compositionally biased region" description="Low complexity" evidence="1">
    <location>
        <begin position="782"/>
        <end position="799"/>
    </location>
</feature>
<proteinExistence type="predicted"/>
<reference evidence="2" key="1">
    <citation type="submission" date="2021-12" db="EMBL/GenBank/DDBJ databases">
        <title>Prjna785345.</title>
        <authorList>
            <person name="Rujirawat T."/>
            <person name="Krajaejun T."/>
        </authorList>
    </citation>
    <scope>NUCLEOTIDE SEQUENCE</scope>
    <source>
        <strain evidence="2">Pi057C3</strain>
    </source>
</reference>
<feature type="region of interest" description="Disordered" evidence="1">
    <location>
        <begin position="273"/>
        <end position="349"/>
    </location>
</feature>
<comment type="caution">
    <text evidence="2">The sequence shown here is derived from an EMBL/GenBank/DDBJ whole genome shotgun (WGS) entry which is preliminary data.</text>
</comment>
<organism evidence="2 3">
    <name type="scientific">Pythium insidiosum</name>
    <name type="common">Pythiosis disease agent</name>
    <dbReference type="NCBI Taxonomy" id="114742"/>
    <lineage>
        <taxon>Eukaryota</taxon>
        <taxon>Sar</taxon>
        <taxon>Stramenopiles</taxon>
        <taxon>Oomycota</taxon>
        <taxon>Peronosporomycetes</taxon>
        <taxon>Pythiales</taxon>
        <taxon>Pythiaceae</taxon>
        <taxon>Pythium</taxon>
    </lineage>
</organism>
<evidence type="ECO:0000256" key="1">
    <source>
        <dbReference type="SAM" id="MobiDB-lite"/>
    </source>
</evidence>
<dbReference type="AlphaFoldDB" id="A0AAD5LQ67"/>
<accession>A0AAD5LQ67</accession>
<protein>
    <submittedName>
        <fullName evidence="2">Uncharacterized protein</fullName>
    </submittedName>
</protein>
<dbReference type="Proteomes" id="UP001209570">
    <property type="component" value="Unassembled WGS sequence"/>
</dbReference>
<evidence type="ECO:0000313" key="3">
    <source>
        <dbReference type="Proteomes" id="UP001209570"/>
    </source>
</evidence>
<feature type="compositionally biased region" description="Low complexity" evidence="1">
    <location>
        <begin position="304"/>
        <end position="335"/>
    </location>
</feature>
<evidence type="ECO:0000313" key="2">
    <source>
        <dbReference type="EMBL" id="KAJ0408948.1"/>
    </source>
</evidence>
<keyword evidence="3" id="KW-1185">Reference proteome</keyword>
<name>A0AAD5LQ67_PYTIN</name>